<evidence type="ECO:0000256" key="1">
    <source>
        <dbReference type="ARBA" id="ARBA00004236"/>
    </source>
</evidence>
<evidence type="ECO:0000256" key="4">
    <source>
        <dbReference type="ARBA" id="ARBA00022475"/>
    </source>
</evidence>
<comment type="similarity">
    <text evidence="2">In the C-terminal section; belongs to the transpeptidase family.</text>
</comment>
<dbReference type="GO" id="GO:0009252">
    <property type="term" value="P:peptidoglycan biosynthetic process"/>
    <property type="evidence" value="ECO:0007669"/>
    <property type="project" value="UniProtKB-KW"/>
</dbReference>
<dbReference type="GO" id="GO:0006508">
    <property type="term" value="P:proteolysis"/>
    <property type="evidence" value="ECO:0007669"/>
    <property type="project" value="UniProtKB-KW"/>
</dbReference>
<dbReference type="SUPFAM" id="SSF56601">
    <property type="entry name" value="beta-lactamase/transpeptidase-like"/>
    <property type="match status" value="1"/>
</dbReference>
<dbReference type="GO" id="GO:0008360">
    <property type="term" value="P:regulation of cell shape"/>
    <property type="evidence" value="ECO:0007669"/>
    <property type="project" value="UniProtKB-KW"/>
</dbReference>
<keyword evidence="12 17" id="KW-0472">Membrane</keyword>
<evidence type="ECO:0000256" key="15">
    <source>
        <dbReference type="ARBA" id="ARBA00034000"/>
    </source>
</evidence>
<keyword evidence="10" id="KW-0133">Cell shape</keyword>
<proteinExistence type="inferred from homology"/>
<dbReference type="GO" id="GO:0071555">
    <property type="term" value="P:cell wall organization"/>
    <property type="evidence" value="ECO:0007669"/>
    <property type="project" value="UniProtKB-KW"/>
</dbReference>
<comment type="catalytic activity">
    <reaction evidence="15">
        <text>Preferential cleavage: (Ac)2-L-Lys-D-Ala-|-D-Ala. Also transpeptidation of peptidyl-alanyl moieties that are N-acyl substituents of D-alanine.</text>
        <dbReference type="EC" id="3.4.16.4"/>
    </reaction>
</comment>
<feature type="transmembrane region" description="Helical" evidence="17">
    <location>
        <begin position="107"/>
        <end position="126"/>
    </location>
</feature>
<dbReference type="GO" id="GO:0030288">
    <property type="term" value="C:outer membrane-bounded periplasmic space"/>
    <property type="evidence" value="ECO:0007669"/>
    <property type="project" value="TreeGrafter"/>
</dbReference>
<dbReference type="EMBL" id="MFJA01000011">
    <property type="protein sequence ID" value="OGG03913.1"/>
    <property type="molecule type" value="Genomic_DNA"/>
</dbReference>
<feature type="transmembrane region" description="Helical" evidence="17">
    <location>
        <begin position="7"/>
        <end position="36"/>
    </location>
</feature>
<evidence type="ECO:0000256" key="13">
    <source>
        <dbReference type="ARBA" id="ARBA00023268"/>
    </source>
</evidence>
<evidence type="ECO:0000259" key="19">
    <source>
        <dbReference type="Pfam" id="PF00912"/>
    </source>
</evidence>
<keyword evidence="8" id="KW-0808">Transferase</keyword>
<dbReference type="PANTHER" id="PTHR32282:SF11">
    <property type="entry name" value="PENICILLIN-BINDING PROTEIN 1B"/>
    <property type="match status" value="1"/>
</dbReference>
<evidence type="ECO:0000256" key="11">
    <source>
        <dbReference type="ARBA" id="ARBA00022984"/>
    </source>
</evidence>
<keyword evidence="6" id="KW-0645">Protease</keyword>
<dbReference type="Pfam" id="PF00905">
    <property type="entry name" value="Transpeptidase"/>
    <property type="match status" value="1"/>
</dbReference>
<evidence type="ECO:0000256" key="10">
    <source>
        <dbReference type="ARBA" id="ARBA00022960"/>
    </source>
</evidence>
<evidence type="ECO:0000256" key="3">
    <source>
        <dbReference type="ARBA" id="ARBA00007739"/>
    </source>
</evidence>
<comment type="catalytic activity">
    <reaction evidence="16">
        <text>[GlcNAc-(1-&gt;4)-Mur2Ac(oyl-L-Ala-gamma-D-Glu-L-Lys-D-Ala-D-Ala)](n)-di-trans,octa-cis-undecaprenyl diphosphate + beta-D-GlcNAc-(1-&gt;4)-Mur2Ac(oyl-L-Ala-gamma-D-Glu-L-Lys-D-Ala-D-Ala)-di-trans,octa-cis-undecaprenyl diphosphate = [GlcNAc-(1-&gt;4)-Mur2Ac(oyl-L-Ala-gamma-D-Glu-L-Lys-D-Ala-D-Ala)](n+1)-di-trans,octa-cis-undecaprenyl diphosphate + di-trans,octa-cis-undecaprenyl diphosphate + H(+)</text>
        <dbReference type="Rhea" id="RHEA:23708"/>
        <dbReference type="Rhea" id="RHEA-COMP:9602"/>
        <dbReference type="Rhea" id="RHEA-COMP:9603"/>
        <dbReference type="ChEBI" id="CHEBI:15378"/>
        <dbReference type="ChEBI" id="CHEBI:58405"/>
        <dbReference type="ChEBI" id="CHEBI:60033"/>
        <dbReference type="ChEBI" id="CHEBI:78435"/>
        <dbReference type="EC" id="2.4.99.28"/>
    </reaction>
</comment>
<keyword evidence="17" id="KW-0812">Transmembrane</keyword>
<keyword evidence="17" id="KW-1133">Transmembrane helix</keyword>
<dbReference type="InterPro" id="IPR050396">
    <property type="entry name" value="Glycosyltr_51/Transpeptidase"/>
</dbReference>
<organism evidence="20 21">
    <name type="scientific">Candidatus Gottesmanbacteria bacterium RBG_16_37_8</name>
    <dbReference type="NCBI Taxonomy" id="1798371"/>
    <lineage>
        <taxon>Bacteria</taxon>
        <taxon>Candidatus Gottesmaniibacteriota</taxon>
    </lineage>
</organism>
<dbReference type="GO" id="GO:0005886">
    <property type="term" value="C:plasma membrane"/>
    <property type="evidence" value="ECO:0007669"/>
    <property type="project" value="UniProtKB-SubCell"/>
</dbReference>
<feature type="domain" description="Glycosyl transferase family 51" evidence="19">
    <location>
        <begin position="160"/>
        <end position="330"/>
    </location>
</feature>
<evidence type="ECO:0000256" key="12">
    <source>
        <dbReference type="ARBA" id="ARBA00023136"/>
    </source>
</evidence>
<dbReference type="GO" id="GO:0008955">
    <property type="term" value="F:peptidoglycan glycosyltransferase activity"/>
    <property type="evidence" value="ECO:0007669"/>
    <property type="project" value="UniProtKB-EC"/>
</dbReference>
<dbReference type="SUPFAM" id="SSF53955">
    <property type="entry name" value="Lysozyme-like"/>
    <property type="match status" value="1"/>
</dbReference>
<keyword evidence="13" id="KW-0511">Multifunctional enzyme</keyword>
<dbReference type="GO" id="GO:0008658">
    <property type="term" value="F:penicillin binding"/>
    <property type="evidence" value="ECO:0007669"/>
    <property type="project" value="InterPro"/>
</dbReference>
<evidence type="ECO:0000256" key="8">
    <source>
        <dbReference type="ARBA" id="ARBA00022679"/>
    </source>
</evidence>
<dbReference type="InterPro" id="IPR012338">
    <property type="entry name" value="Beta-lactam/transpept-like"/>
</dbReference>
<dbReference type="InterPro" id="IPR001264">
    <property type="entry name" value="Glyco_trans_51"/>
</dbReference>
<name>A0A1F5YV14_9BACT</name>
<evidence type="ECO:0000256" key="2">
    <source>
        <dbReference type="ARBA" id="ARBA00007090"/>
    </source>
</evidence>
<dbReference type="InterPro" id="IPR036950">
    <property type="entry name" value="PBP_transglycosylase"/>
</dbReference>
<keyword evidence="14" id="KW-0961">Cell wall biogenesis/degradation</keyword>
<dbReference type="FunFam" id="1.10.3810.10:FF:000001">
    <property type="entry name" value="Penicillin-binding protein 1A"/>
    <property type="match status" value="1"/>
</dbReference>
<comment type="subcellular location">
    <subcellularLocation>
        <location evidence="1">Cell membrane</location>
    </subcellularLocation>
</comment>
<evidence type="ECO:0000256" key="9">
    <source>
        <dbReference type="ARBA" id="ARBA00022801"/>
    </source>
</evidence>
<keyword evidence="7" id="KW-0328">Glycosyltransferase</keyword>
<feature type="domain" description="Penicillin-binding protein transpeptidase" evidence="18">
    <location>
        <begin position="418"/>
        <end position="701"/>
    </location>
</feature>
<evidence type="ECO:0000256" key="7">
    <source>
        <dbReference type="ARBA" id="ARBA00022676"/>
    </source>
</evidence>
<dbReference type="AlphaFoldDB" id="A0A1F5YV14"/>
<dbReference type="InterPro" id="IPR023346">
    <property type="entry name" value="Lysozyme-like_dom_sf"/>
</dbReference>
<evidence type="ECO:0000313" key="20">
    <source>
        <dbReference type="EMBL" id="OGG03913.1"/>
    </source>
</evidence>
<dbReference type="NCBIfam" id="TIGR02074">
    <property type="entry name" value="PBP_1a_fam"/>
    <property type="match status" value="1"/>
</dbReference>
<dbReference type="Gene3D" id="3.40.710.10">
    <property type="entry name" value="DD-peptidase/beta-lactamase superfamily"/>
    <property type="match status" value="1"/>
</dbReference>
<comment type="similarity">
    <text evidence="3">In the N-terminal section; belongs to the glycosyltransferase 51 family.</text>
</comment>
<evidence type="ECO:0000256" key="6">
    <source>
        <dbReference type="ARBA" id="ARBA00022670"/>
    </source>
</evidence>
<dbReference type="PANTHER" id="PTHR32282">
    <property type="entry name" value="BINDING PROTEIN TRANSPEPTIDASE, PUTATIVE-RELATED"/>
    <property type="match status" value="1"/>
</dbReference>
<dbReference type="Gene3D" id="1.10.3810.10">
    <property type="entry name" value="Biosynthetic peptidoglycan transglycosylase-like"/>
    <property type="match status" value="1"/>
</dbReference>
<gene>
    <name evidence="20" type="ORF">A2W14_05590</name>
</gene>
<dbReference type="Pfam" id="PF00912">
    <property type="entry name" value="Transgly"/>
    <property type="match status" value="1"/>
</dbReference>
<comment type="caution">
    <text evidence="20">The sequence shown here is derived from an EMBL/GenBank/DDBJ whole genome shotgun (WGS) entry which is preliminary data.</text>
</comment>
<dbReference type="InterPro" id="IPR001460">
    <property type="entry name" value="PCN-bd_Tpept"/>
</dbReference>
<keyword evidence="11" id="KW-0573">Peptidoglycan synthesis</keyword>
<evidence type="ECO:0000256" key="17">
    <source>
        <dbReference type="SAM" id="Phobius"/>
    </source>
</evidence>
<protein>
    <submittedName>
        <fullName evidence="20">Uncharacterized protein</fullName>
    </submittedName>
</protein>
<keyword evidence="4" id="KW-1003">Cell membrane</keyword>
<keyword evidence="5" id="KW-0121">Carboxypeptidase</keyword>
<dbReference type="GO" id="GO:0009002">
    <property type="term" value="F:serine-type D-Ala-D-Ala carboxypeptidase activity"/>
    <property type="evidence" value="ECO:0007669"/>
    <property type="project" value="UniProtKB-EC"/>
</dbReference>
<evidence type="ECO:0000259" key="18">
    <source>
        <dbReference type="Pfam" id="PF00905"/>
    </source>
</evidence>
<evidence type="ECO:0000313" key="21">
    <source>
        <dbReference type="Proteomes" id="UP000176665"/>
    </source>
</evidence>
<sequence length="752" mass="84428">MSRLDGLVNLIIIPLYILKLIGELLITTAVYIFSAIWKTYKLFLFLLKEILLLPRRIFIWPFNILSRLESTLGRKSLPEAKVKELLQNKKKKNRALRKRLRFAFIKARYFLLGILFLGVIVIYYQINSFVASLPNPQQIKLAGFPATTKIFDRNEILLYEIYEGYDRTPITLSEIPKQVIEATIAIEDQEFYLHNGVSLRGIGRAIIHNLTSDSLEGGSTITQQLIRSTYLNPEKTILRKLKEIILSIRAEQIYSKNQILEMYFNQVPYGGTAWGIEAASKTYFNKKTSELNLAEASFLAGLPANPSKYQPFGNKDNNYKKRQEEVLKRMLNEGFISNYEYTQAISYPFNFIKPRMPIAAPHFVMYIREILNKYYGPRLTETGGLRVYTTLDLNLQEQVQKIVSSEIENLKDLAVSNGATLITQPNNGEILAMVGSADYFNKDNDGNVNVVLSLRQPGSSIKVVNYAAALQKGYTPASIINDSPVSFMIAGQPAYRPVNYDGKFHGRVTLRTALASSYNVPAVKVLNSIGVKKMIETGKKMGIDSWSDEQRFGLSLTLGGGEVTMIDMAEVYGTLANGGIRQNLTPFIKITDLNGKNIPLPNTEKPTRTIPETVAYILSSILSDNEARTPAFGRNSLLNIPGKTIAVKTGTSDNKRDNWTIGYTPDLVVTVWVGNNDNSPMNPRLTSGVTGAAPMWREIMELLSKDKAFTPFIKPPGLITIKCNQRDEYFIEGTITENPCQKLPTEAVKISQ</sequence>
<dbReference type="Proteomes" id="UP000176665">
    <property type="component" value="Unassembled WGS sequence"/>
</dbReference>
<evidence type="ECO:0000256" key="16">
    <source>
        <dbReference type="ARBA" id="ARBA00049902"/>
    </source>
</evidence>
<dbReference type="STRING" id="1798371.A2W14_05590"/>
<accession>A0A1F5YV14</accession>
<evidence type="ECO:0000256" key="14">
    <source>
        <dbReference type="ARBA" id="ARBA00023316"/>
    </source>
</evidence>
<keyword evidence="9" id="KW-0378">Hydrolase</keyword>
<evidence type="ECO:0000256" key="5">
    <source>
        <dbReference type="ARBA" id="ARBA00022645"/>
    </source>
</evidence>
<reference evidence="20 21" key="1">
    <citation type="journal article" date="2016" name="Nat. Commun.">
        <title>Thousands of microbial genomes shed light on interconnected biogeochemical processes in an aquifer system.</title>
        <authorList>
            <person name="Anantharaman K."/>
            <person name="Brown C.T."/>
            <person name="Hug L.A."/>
            <person name="Sharon I."/>
            <person name="Castelle C.J."/>
            <person name="Probst A.J."/>
            <person name="Thomas B.C."/>
            <person name="Singh A."/>
            <person name="Wilkins M.J."/>
            <person name="Karaoz U."/>
            <person name="Brodie E.L."/>
            <person name="Williams K.H."/>
            <person name="Hubbard S.S."/>
            <person name="Banfield J.F."/>
        </authorList>
    </citation>
    <scope>NUCLEOTIDE SEQUENCE [LARGE SCALE GENOMIC DNA]</scope>
</reference>